<dbReference type="STRING" id="1148509.SAMN05216222_3689"/>
<accession>A0A1H1Z0S2</accession>
<dbReference type="EMBL" id="LT629762">
    <property type="protein sequence ID" value="SDT27223.1"/>
    <property type="molecule type" value="Genomic_DNA"/>
</dbReference>
<sequence>MSEASVPIIDATVFMGMHHSDPDIHAKSLGFFKQFYQRQALMSFGQIGICDAIIWKKSRELQDLYYPFMDVLHTEMNIQRQGYCNKVLRRACLEADWAHLNVEQKLLAAQVVEHRQPLYTHDQALHQLTALKPFLQSFPQWTSGAAFPPSLQALFEQSRDMLIEQEDFRNVS</sequence>
<evidence type="ECO:0000313" key="2">
    <source>
        <dbReference type="Proteomes" id="UP000198481"/>
    </source>
</evidence>
<dbReference type="InterPro" id="IPR045685">
    <property type="entry name" value="DUF6190"/>
</dbReference>
<gene>
    <name evidence="1" type="ORF">SAMN05216222_3689</name>
</gene>
<evidence type="ECO:0008006" key="3">
    <source>
        <dbReference type="Google" id="ProtNLM"/>
    </source>
</evidence>
<evidence type="ECO:0000313" key="1">
    <source>
        <dbReference type="EMBL" id="SDT27223.1"/>
    </source>
</evidence>
<name>A0A1H1Z0S2_9PSED</name>
<protein>
    <recommendedName>
        <fullName evidence="3">PIN domain-containing protein</fullName>
    </recommendedName>
</protein>
<dbReference type="RefSeq" id="WP_092278043.1">
    <property type="nucleotide sequence ID" value="NZ_LT629762.1"/>
</dbReference>
<reference evidence="1 2" key="1">
    <citation type="submission" date="2016-10" db="EMBL/GenBank/DDBJ databases">
        <authorList>
            <person name="de Groot N.N."/>
        </authorList>
    </citation>
    <scope>NUCLEOTIDE SEQUENCE [LARGE SCALE GENOMIC DNA]</scope>
    <source>
        <strain evidence="1 2">LMG 26867</strain>
    </source>
</reference>
<proteinExistence type="predicted"/>
<dbReference type="Pfam" id="PF19689">
    <property type="entry name" value="DUF6190"/>
    <property type="match status" value="1"/>
</dbReference>
<dbReference type="Proteomes" id="UP000198481">
    <property type="component" value="Chromosome I"/>
</dbReference>
<dbReference type="AlphaFoldDB" id="A0A1H1Z0S2"/>
<organism evidence="1 2">
    <name type="scientific">Pseudomonas prosekii</name>
    <dbReference type="NCBI Taxonomy" id="1148509"/>
    <lineage>
        <taxon>Bacteria</taxon>
        <taxon>Pseudomonadati</taxon>
        <taxon>Pseudomonadota</taxon>
        <taxon>Gammaproteobacteria</taxon>
        <taxon>Pseudomonadales</taxon>
        <taxon>Pseudomonadaceae</taxon>
        <taxon>Pseudomonas</taxon>
    </lineage>
</organism>